<comment type="caution">
    <text evidence="1">The sequence shown here is derived from an EMBL/GenBank/DDBJ whole genome shotgun (WGS) entry which is preliminary data.</text>
</comment>
<dbReference type="EMBL" id="CM037153">
    <property type="protein sequence ID" value="KAH7857481.1"/>
    <property type="molecule type" value="Genomic_DNA"/>
</dbReference>
<gene>
    <name evidence="1" type="ORF">Vadar_013232</name>
</gene>
<name>A0ACB7YUV0_9ERIC</name>
<protein>
    <submittedName>
        <fullName evidence="1">Uncharacterized protein</fullName>
    </submittedName>
</protein>
<accession>A0ACB7YUV0</accession>
<evidence type="ECO:0000313" key="1">
    <source>
        <dbReference type="EMBL" id="KAH7857481.1"/>
    </source>
</evidence>
<organism evidence="1 2">
    <name type="scientific">Vaccinium darrowii</name>
    <dbReference type="NCBI Taxonomy" id="229202"/>
    <lineage>
        <taxon>Eukaryota</taxon>
        <taxon>Viridiplantae</taxon>
        <taxon>Streptophyta</taxon>
        <taxon>Embryophyta</taxon>
        <taxon>Tracheophyta</taxon>
        <taxon>Spermatophyta</taxon>
        <taxon>Magnoliopsida</taxon>
        <taxon>eudicotyledons</taxon>
        <taxon>Gunneridae</taxon>
        <taxon>Pentapetalae</taxon>
        <taxon>asterids</taxon>
        <taxon>Ericales</taxon>
        <taxon>Ericaceae</taxon>
        <taxon>Vaccinioideae</taxon>
        <taxon>Vaccinieae</taxon>
        <taxon>Vaccinium</taxon>
    </lineage>
</organism>
<dbReference type="Proteomes" id="UP000828048">
    <property type="component" value="Chromosome 3"/>
</dbReference>
<proteinExistence type="predicted"/>
<keyword evidence="2" id="KW-1185">Reference proteome</keyword>
<evidence type="ECO:0000313" key="2">
    <source>
        <dbReference type="Proteomes" id="UP000828048"/>
    </source>
</evidence>
<sequence length="307" mass="35678">MEIQGENGFKTQLKKGSKTQLGRGLLGFDSKDRTVSRRHVSFEPKNKGRVHFKVIGRNPIWVKSRGSDEIRVFRRWEGGEIEDGDMFCVSAGKPIWFAARRLEFGGEDEREIGGETELDEGLQSRFGLRSVGDLEPDSFDVTGVDPVKEFGFLVMGQEFNYYPKQMIRHMKTWNWFLEEPNEDSDKDEVSDKKGKKGLRRKRKKDEGNDDDEWTGESEDDKEVIAEVRKVQKPKYSTRSKERDKPIKDIGIKEHSVQKKTVDLNEEDEEDEDDDTLGGFIVENNDMDEEEEEEEEEEEDYNEDDDED</sequence>
<reference evidence="1 2" key="1">
    <citation type="journal article" date="2021" name="Hortic Res">
        <title>High-quality reference genome and annotation aids understanding of berry development for evergreen blueberry (Vaccinium darrowii).</title>
        <authorList>
            <person name="Yu J."/>
            <person name="Hulse-Kemp A.M."/>
            <person name="Babiker E."/>
            <person name="Staton M."/>
        </authorList>
    </citation>
    <scope>NUCLEOTIDE SEQUENCE [LARGE SCALE GENOMIC DNA]</scope>
    <source>
        <strain evidence="2">cv. NJ 8807/NJ 8810</strain>
        <tissue evidence="1">Young leaf</tissue>
    </source>
</reference>